<dbReference type="GO" id="GO:0017124">
    <property type="term" value="F:SH3 domain binding"/>
    <property type="evidence" value="ECO:0007669"/>
    <property type="project" value="UniProtKB-UniRule"/>
</dbReference>
<accession>A0A2J8NP32</accession>
<dbReference type="Pfam" id="PF05276">
    <property type="entry name" value="SH3BP5"/>
    <property type="match status" value="1"/>
</dbReference>
<evidence type="ECO:0000256" key="1">
    <source>
        <dbReference type="ARBA" id="ARBA00007796"/>
    </source>
</evidence>
<dbReference type="AlphaFoldDB" id="A0A2J8NP32"/>
<comment type="similarity">
    <text evidence="1 3">Belongs to the SH3BP5 family.</text>
</comment>
<comment type="caution">
    <text evidence="5">The sequence shown here is derived from an EMBL/GenBank/DDBJ whole genome shotgun (WGS) entry which is preliminary data.</text>
</comment>
<comment type="domain">
    <text evidence="3">The N-terminal half of the protein mediates interaction with RAB11A and functions as guanine nucleotide exchange factor. Four long alpha-helices (interrupted by a central kink) assemble into coiled coils, giving rise to a 'V' shape.</text>
</comment>
<dbReference type="Proteomes" id="UP000236370">
    <property type="component" value="Unassembled WGS sequence"/>
</dbReference>
<sequence>MLNHATQRVMEAEQTKTRSELVHKETAARYNAAMGRMRQLEKKLKRAINKS</sequence>
<evidence type="ECO:0000256" key="2">
    <source>
        <dbReference type="ARBA" id="ARBA00023054"/>
    </source>
</evidence>
<keyword evidence="3" id="KW-0963">Cytoplasm</keyword>
<feature type="coiled-coil region" evidence="4">
    <location>
        <begin position="23"/>
        <end position="50"/>
    </location>
</feature>
<dbReference type="GO" id="GO:0035556">
    <property type="term" value="P:intracellular signal transduction"/>
    <property type="evidence" value="ECO:0007669"/>
    <property type="project" value="UniProtKB-UniRule"/>
</dbReference>
<evidence type="ECO:0000256" key="3">
    <source>
        <dbReference type="RuleBase" id="RU369054"/>
    </source>
</evidence>
<keyword evidence="3" id="KW-0344">Guanine-nucleotide releasing factor</keyword>
<dbReference type="PANTHER" id="PTHR19423">
    <property type="entry name" value="SH3 DOMAIN-BINDING PROTEIN 5"/>
    <property type="match status" value="1"/>
</dbReference>
<dbReference type="GO" id="GO:0005085">
    <property type="term" value="F:guanyl-nucleotide exchange factor activity"/>
    <property type="evidence" value="ECO:0007669"/>
    <property type="project" value="UniProtKB-UniRule"/>
</dbReference>
<comment type="subcellular location">
    <subcellularLocation>
        <location evidence="3">Cytoplasm</location>
    </subcellularLocation>
    <text evidence="3">Colocalizes with RAB11A on cytoplasmic vesicle membranes.</text>
</comment>
<feature type="non-terminal residue" evidence="5">
    <location>
        <position position="51"/>
    </location>
</feature>
<reference evidence="5 6" key="1">
    <citation type="submission" date="2017-12" db="EMBL/GenBank/DDBJ databases">
        <title>High-resolution comparative analysis of great ape genomes.</title>
        <authorList>
            <person name="Pollen A."/>
            <person name="Hastie A."/>
            <person name="Hormozdiari F."/>
            <person name="Dougherty M."/>
            <person name="Liu R."/>
            <person name="Chaisson M."/>
            <person name="Hoppe E."/>
            <person name="Hill C."/>
            <person name="Pang A."/>
            <person name="Hillier L."/>
            <person name="Baker C."/>
            <person name="Armstrong J."/>
            <person name="Shendure J."/>
            <person name="Paten B."/>
            <person name="Wilson R."/>
            <person name="Chao H."/>
            <person name="Schneider V."/>
            <person name="Ventura M."/>
            <person name="Kronenberg Z."/>
            <person name="Murali S."/>
            <person name="Gordon D."/>
            <person name="Cantsilieris S."/>
            <person name="Munson K."/>
            <person name="Nelson B."/>
            <person name="Raja A."/>
            <person name="Underwood J."/>
            <person name="Diekhans M."/>
            <person name="Fiddes I."/>
            <person name="Haussler D."/>
            <person name="Eichler E."/>
        </authorList>
    </citation>
    <scope>NUCLEOTIDE SEQUENCE [LARGE SCALE GENOMIC DNA]</scope>
    <source>
        <strain evidence="5">Yerkes chimp pedigree #C0471</strain>
    </source>
</reference>
<dbReference type="SMR" id="A0A2J8NP32"/>
<protein>
    <recommendedName>
        <fullName evidence="3">SH3 domain-binding protein 5</fullName>
        <shortName evidence="3">SH3BP-5</shortName>
    </recommendedName>
</protein>
<evidence type="ECO:0000313" key="5">
    <source>
        <dbReference type="EMBL" id="PNI73525.1"/>
    </source>
</evidence>
<dbReference type="PANTHER" id="PTHR19423:SF1">
    <property type="entry name" value="SH3 DOMAIN-BINDING PROTEIN 5"/>
    <property type="match status" value="1"/>
</dbReference>
<dbReference type="EMBL" id="NBAG03000225">
    <property type="protein sequence ID" value="PNI73525.1"/>
    <property type="molecule type" value="Genomic_DNA"/>
</dbReference>
<evidence type="ECO:0000256" key="4">
    <source>
        <dbReference type="SAM" id="Coils"/>
    </source>
</evidence>
<comment type="subunit">
    <text evidence="3">Interacts with GDP-bound and nucleotide-free forms of RAB11A.</text>
</comment>
<organism evidence="5 6">
    <name type="scientific">Pan troglodytes</name>
    <name type="common">Chimpanzee</name>
    <dbReference type="NCBI Taxonomy" id="9598"/>
    <lineage>
        <taxon>Eukaryota</taxon>
        <taxon>Metazoa</taxon>
        <taxon>Chordata</taxon>
        <taxon>Craniata</taxon>
        <taxon>Vertebrata</taxon>
        <taxon>Euteleostomi</taxon>
        <taxon>Mammalia</taxon>
        <taxon>Eutheria</taxon>
        <taxon>Euarchontoglires</taxon>
        <taxon>Primates</taxon>
        <taxon>Haplorrhini</taxon>
        <taxon>Catarrhini</taxon>
        <taxon>Hominidae</taxon>
        <taxon>Pan</taxon>
    </lineage>
</organism>
<evidence type="ECO:0000313" key="6">
    <source>
        <dbReference type="Proteomes" id="UP000236370"/>
    </source>
</evidence>
<dbReference type="GO" id="GO:0005737">
    <property type="term" value="C:cytoplasm"/>
    <property type="evidence" value="ECO:0007669"/>
    <property type="project" value="UniProtKB-SubCell"/>
</dbReference>
<dbReference type="InterPro" id="IPR007940">
    <property type="entry name" value="SH3BP5"/>
</dbReference>
<gene>
    <name evidence="5" type="ORF">CK820_G0008818</name>
</gene>
<comment type="function">
    <text evidence="3">Functions as guanine nucleotide exchange factor (GEF) for RAB11A.</text>
</comment>
<proteinExistence type="inferred from homology"/>
<name>A0A2J8NP32_PANTR</name>
<keyword evidence="2 3" id="KW-0175">Coiled coil</keyword>